<reference evidence="2 3" key="1">
    <citation type="journal article" date="2017" name="Curr. Biol.">
        <title>Genome architecture and evolution of a unichromosomal asexual nematode.</title>
        <authorList>
            <person name="Fradin H."/>
            <person name="Zegar C."/>
            <person name="Gutwein M."/>
            <person name="Lucas J."/>
            <person name="Kovtun M."/>
            <person name="Corcoran D."/>
            <person name="Baugh L.R."/>
            <person name="Kiontke K."/>
            <person name="Gunsalus K."/>
            <person name="Fitch D.H."/>
            <person name="Piano F."/>
        </authorList>
    </citation>
    <scope>NUCLEOTIDE SEQUENCE [LARGE SCALE GENOMIC DNA]</scope>
    <source>
        <strain evidence="2">PF1309</strain>
    </source>
</reference>
<organism evidence="2 3">
    <name type="scientific">Diploscapter pachys</name>
    <dbReference type="NCBI Taxonomy" id="2018661"/>
    <lineage>
        <taxon>Eukaryota</taxon>
        <taxon>Metazoa</taxon>
        <taxon>Ecdysozoa</taxon>
        <taxon>Nematoda</taxon>
        <taxon>Chromadorea</taxon>
        <taxon>Rhabditida</taxon>
        <taxon>Rhabditina</taxon>
        <taxon>Rhabditomorpha</taxon>
        <taxon>Rhabditoidea</taxon>
        <taxon>Rhabditidae</taxon>
        <taxon>Diploscapter</taxon>
    </lineage>
</organism>
<dbReference type="EMBL" id="LIAE01010206">
    <property type="protein sequence ID" value="PAV65485.1"/>
    <property type="molecule type" value="Genomic_DNA"/>
</dbReference>
<evidence type="ECO:0000313" key="3">
    <source>
        <dbReference type="Proteomes" id="UP000218231"/>
    </source>
</evidence>
<sequence>MTTEPRAAQCCCCNARAILIALLCFDIFVGAIYVTFGIFICSTFVLSFGMSSMAFPSFFLYGAVKRQPCILMTGFVLNTIGAVFVGMCCLSFVIVRSVFAQFVIDLANIGTSSGGGLGQRLPMSSQQQQEKMEEINTFLDSPLITGVTIFMIVILAIYIMICYLYFIVYQEAKRFQNNQVMVQPVSVVIQSSSYSNYPSYPYPTLTPAYPTNYPLYDKKAANMA</sequence>
<evidence type="ECO:0000313" key="2">
    <source>
        <dbReference type="EMBL" id="PAV65485.1"/>
    </source>
</evidence>
<dbReference type="Proteomes" id="UP000218231">
    <property type="component" value="Unassembled WGS sequence"/>
</dbReference>
<gene>
    <name evidence="2" type="ORF">WR25_24037</name>
</gene>
<accession>A0A2A2JUW1</accession>
<dbReference type="AlphaFoldDB" id="A0A2A2JUW1"/>
<feature type="transmembrane region" description="Helical" evidence="1">
    <location>
        <begin position="44"/>
        <end position="63"/>
    </location>
</feature>
<feature type="transmembrane region" description="Helical" evidence="1">
    <location>
        <begin position="143"/>
        <end position="166"/>
    </location>
</feature>
<keyword evidence="3" id="KW-1185">Reference proteome</keyword>
<feature type="transmembrane region" description="Helical" evidence="1">
    <location>
        <begin position="75"/>
        <end position="95"/>
    </location>
</feature>
<protein>
    <submittedName>
        <fullName evidence="2">Uncharacterized protein</fullName>
    </submittedName>
</protein>
<keyword evidence="1" id="KW-0472">Membrane</keyword>
<keyword evidence="1" id="KW-1133">Transmembrane helix</keyword>
<proteinExistence type="predicted"/>
<keyword evidence="1" id="KW-0812">Transmembrane</keyword>
<feature type="transmembrane region" description="Helical" evidence="1">
    <location>
        <begin position="17"/>
        <end position="38"/>
    </location>
</feature>
<comment type="caution">
    <text evidence="2">The sequence shown here is derived from an EMBL/GenBank/DDBJ whole genome shotgun (WGS) entry which is preliminary data.</text>
</comment>
<evidence type="ECO:0000256" key="1">
    <source>
        <dbReference type="SAM" id="Phobius"/>
    </source>
</evidence>
<name>A0A2A2JUW1_9BILA</name>